<dbReference type="EMBL" id="SEUB01000009">
    <property type="protein sequence ID" value="RYM38558.1"/>
    <property type="molecule type" value="Genomic_DNA"/>
</dbReference>
<dbReference type="Gene3D" id="2.150.10.10">
    <property type="entry name" value="Serralysin-like metalloprotease, C-terminal"/>
    <property type="match status" value="1"/>
</dbReference>
<dbReference type="SUPFAM" id="SSF51120">
    <property type="entry name" value="beta-Roll"/>
    <property type="match status" value="1"/>
</dbReference>
<dbReference type="Proteomes" id="UP000291107">
    <property type="component" value="Unassembled WGS sequence"/>
</dbReference>
<proteinExistence type="predicted"/>
<comment type="caution">
    <text evidence="2">The sequence shown here is derived from an EMBL/GenBank/DDBJ whole genome shotgun (WGS) entry which is preliminary data.</text>
</comment>
<protein>
    <submittedName>
        <fullName evidence="2">Calcium-binding protein</fullName>
    </submittedName>
</protein>
<organism evidence="2 3">
    <name type="scientific">Pseudomonas koreensis</name>
    <dbReference type="NCBI Taxonomy" id="198620"/>
    <lineage>
        <taxon>Bacteria</taxon>
        <taxon>Pseudomonadati</taxon>
        <taxon>Pseudomonadota</taxon>
        <taxon>Gammaproteobacteria</taxon>
        <taxon>Pseudomonadales</taxon>
        <taxon>Pseudomonadaceae</taxon>
        <taxon>Pseudomonas</taxon>
    </lineage>
</organism>
<sequence length="1159" mass="124980">MSKLIVPSAHVSNVRLLQVTPLDASANDHAPSTANLSHMPAPSAGKGAEARHRQTLASLEKHLGPLSIGEVKVSRVELQRLGAAVNGQPIGPANADLKAPDQMFFDGLHFESAAVENHLRSAEVADNGRAAMLFYEIACQRSVDAGPMFVSPAPIDPGSAVDRLNQLGKAAQKLDIHQVDAFENAPGWVNKSKSYLMSGAGVGLQAFGIYSGYMAMIDAISKGEKLEAVFQGGSIAAEFGSLIIERGLTRTGEAMLTNGGNLFKYFPLTSVGKYMSRGAGMFASAITLPFDIIDAVKSFNAAAASSGKIAQDHYVSGALSVAGAGISLVLGVAALAGFGSVAGPVGLAAAAVLIAGSMIYQAARVVDDIDDYIELTALERLRSGWFAFTDQELDNQVMDRFKLTKGYSDHEKRLELSARDMLEGAYKNSIEHVVNGAFRTELQSVELWRYQWDESAGQEPFKRDSQAVIVGADDVMDAADGLPADLKGKVSGSAGEGKGVFWRLGDGNDRVAGVKAQSNLFTYREGHKALTGGDQTDAFYQEVSDQELDRSAKPAHINILDGGAGVDTVAFEGSRPTGDTRYVGHDINLQTGKVSLRGLDPAAEGLEIAHLTSIENASTLRKGTSRVTGTDAANQISANGYDRISAGGGNDTIAVFGTECEVDGGSGEDRYYIANTNARATIIENAEHSSRVEFGWPRALIQRWQIIGTSLVITSLRGKDGDDPEHVLTLKNVYQTIDGQRHLKNAQWLFRTQDGYELLALLPNQPGQVLIQDIEVAITVNGQPALAPAIVNSGTVALQAQAASRHFVARTPHRVEFAAERSETATQGSVYLDYLTSEIVDVVITYDVEVRQGISGNTHLTYKDICLSLLLPSKVVAFKGVIKTSAAATGYGGRTSLKVTTPLLAQDLVLIMRDEVSYRLQLPQLDYAADAKAPGTRLVSNRSWLKQRNGTYPFTRPVVSEKPELTDRPCKVVIESRSHTGIYLLEGKSSTYDIHLVSNCIVRLSTPAAAAKTANASTWNLFTRALSETVKREDIHLDGNRLRIASVTVELPDIDEDTPVESVSVVTSAGHIYEVSLLFEVLQLYVIDARRYASVAALHSDIEQHRQRNELAARIYVTHIGYKDTVGTVVYHSMRRHWGLTDDPQVRIDPEDLHIPTDV</sequence>
<accession>A0A4Q4KX19</accession>
<dbReference type="AlphaFoldDB" id="A0A4Q4KX19"/>
<evidence type="ECO:0000313" key="2">
    <source>
        <dbReference type="EMBL" id="RYM38558.1"/>
    </source>
</evidence>
<evidence type="ECO:0000256" key="1">
    <source>
        <dbReference type="SAM" id="MobiDB-lite"/>
    </source>
</evidence>
<feature type="region of interest" description="Disordered" evidence="1">
    <location>
        <begin position="27"/>
        <end position="47"/>
    </location>
</feature>
<name>A0A4Q4KX19_9PSED</name>
<reference evidence="2 3" key="1">
    <citation type="submission" date="2019-02" db="EMBL/GenBank/DDBJ databases">
        <title>Genome of Pseudomonas korensis isolated from heavy metal contaminated environment.</title>
        <authorList>
            <person name="Ayangbenro A.S."/>
            <person name="Babalola O."/>
        </authorList>
    </citation>
    <scope>NUCLEOTIDE SEQUENCE [LARGE SCALE GENOMIC DNA]</scope>
    <source>
        <strain evidence="2 3">AB36</strain>
    </source>
</reference>
<gene>
    <name evidence="2" type="ORF">EVS84_22720</name>
</gene>
<dbReference type="InterPro" id="IPR011049">
    <property type="entry name" value="Serralysin-like_metalloprot_C"/>
</dbReference>
<evidence type="ECO:0000313" key="3">
    <source>
        <dbReference type="Proteomes" id="UP000291107"/>
    </source>
</evidence>